<keyword evidence="2" id="KW-1185">Reference proteome</keyword>
<name>A0ABW6WK20_9ACTN</name>
<dbReference type="RefSeq" id="WP_157296182.1">
    <property type="nucleotide sequence ID" value="NZ_JBIAZU010000005.1"/>
</dbReference>
<evidence type="ECO:0000313" key="2">
    <source>
        <dbReference type="Proteomes" id="UP001602245"/>
    </source>
</evidence>
<organism evidence="1 2">
    <name type="scientific">Paractinoplanes globisporus</name>
    <dbReference type="NCBI Taxonomy" id="113565"/>
    <lineage>
        <taxon>Bacteria</taxon>
        <taxon>Bacillati</taxon>
        <taxon>Actinomycetota</taxon>
        <taxon>Actinomycetes</taxon>
        <taxon>Micromonosporales</taxon>
        <taxon>Micromonosporaceae</taxon>
        <taxon>Paractinoplanes</taxon>
    </lineage>
</organism>
<reference evidence="1 2" key="1">
    <citation type="submission" date="2024-10" db="EMBL/GenBank/DDBJ databases">
        <title>The Natural Products Discovery Center: Release of the First 8490 Sequenced Strains for Exploring Actinobacteria Biosynthetic Diversity.</title>
        <authorList>
            <person name="Kalkreuter E."/>
            <person name="Kautsar S.A."/>
            <person name="Yang D."/>
            <person name="Bader C.D."/>
            <person name="Teijaro C.N."/>
            <person name="Fluegel L."/>
            <person name="Davis C.M."/>
            <person name="Simpson J.R."/>
            <person name="Lauterbach L."/>
            <person name="Steele A.D."/>
            <person name="Gui C."/>
            <person name="Meng S."/>
            <person name="Li G."/>
            <person name="Viehrig K."/>
            <person name="Ye F."/>
            <person name="Su P."/>
            <person name="Kiefer A.F."/>
            <person name="Nichols A."/>
            <person name="Cepeda A.J."/>
            <person name="Yan W."/>
            <person name="Fan B."/>
            <person name="Jiang Y."/>
            <person name="Adhikari A."/>
            <person name="Zheng C.-J."/>
            <person name="Schuster L."/>
            <person name="Cowan T.M."/>
            <person name="Smanski M.J."/>
            <person name="Chevrette M.G."/>
            <person name="De Carvalho L.P.S."/>
            <person name="Shen B."/>
        </authorList>
    </citation>
    <scope>NUCLEOTIDE SEQUENCE [LARGE SCALE GENOMIC DNA]</scope>
    <source>
        <strain evidence="1 2">NPDC000087</strain>
    </source>
</reference>
<gene>
    <name evidence="1" type="ORF">ACFY35_29800</name>
</gene>
<proteinExistence type="predicted"/>
<dbReference type="Proteomes" id="UP001602245">
    <property type="component" value="Unassembled WGS sequence"/>
</dbReference>
<sequence>MTGSILTARLRRVAAWRPGHPPAARVVKIRCRYCQQWRPPRLFRPGAPGCRRCVSNV</sequence>
<protein>
    <submittedName>
        <fullName evidence="1">Uncharacterized protein</fullName>
    </submittedName>
</protein>
<comment type="caution">
    <text evidence="1">The sequence shown here is derived from an EMBL/GenBank/DDBJ whole genome shotgun (WGS) entry which is preliminary data.</text>
</comment>
<dbReference type="EMBL" id="JBIAZU010000005">
    <property type="protein sequence ID" value="MFF5293647.1"/>
    <property type="molecule type" value="Genomic_DNA"/>
</dbReference>
<accession>A0ABW6WK20</accession>
<evidence type="ECO:0000313" key="1">
    <source>
        <dbReference type="EMBL" id="MFF5293647.1"/>
    </source>
</evidence>